<accession>A0AAE3VX21</accession>
<keyword evidence="2" id="KW-1133">Transmembrane helix</keyword>
<feature type="compositionally biased region" description="Pro residues" evidence="1">
    <location>
        <begin position="99"/>
        <end position="109"/>
    </location>
</feature>
<dbReference type="RefSeq" id="WP_307238276.1">
    <property type="nucleotide sequence ID" value="NZ_JAUSUZ010000001.1"/>
</dbReference>
<evidence type="ECO:0000256" key="2">
    <source>
        <dbReference type="SAM" id="Phobius"/>
    </source>
</evidence>
<gene>
    <name evidence="3" type="ORF">J2S42_002257</name>
</gene>
<name>A0AAE3VX21_9ACTN</name>
<feature type="transmembrane region" description="Helical" evidence="2">
    <location>
        <begin position="66"/>
        <end position="86"/>
    </location>
</feature>
<dbReference type="AlphaFoldDB" id="A0AAE3VX21"/>
<comment type="caution">
    <text evidence="3">The sequence shown here is derived from an EMBL/GenBank/DDBJ whole genome shotgun (WGS) entry which is preliminary data.</text>
</comment>
<feature type="transmembrane region" description="Helical" evidence="2">
    <location>
        <begin position="38"/>
        <end position="60"/>
    </location>
</feature>
<keyword evidence="4" id="KW-1185">Reference proteome</keyword>
<feature type="region of interest" description="Disordered" evidence="1">
    <location>
        <begin position="87"/>
        <end position="109"/>
    </location>
</feature>
<evidence type="ECO:0000256" key="1">
    <source>
        <dbReference type="SAM" id="MobiDB-lite"/>
    </source>
</evidence>
<dbReference type="Proteomes" id="UP001240236">
    <property type="component" value="Unassembled WGS sequence"/>
</dbReference>
<organism evidence="3 4">
    <name type="scientific">Catenuloplanes indicus</name>
    <dbReference type="NCBI Taxonomy" id="137267"/>
    <lineage>
        <taxon>Bacteria</taxon>
        <taxon>Bacillati</taxon>
        <taxon>Actinomycetota</taxon>
        <taxon>Actinomycetes</taxon>
        <taxon>Micromonosporales</taxon>
        <taxon>Micromonosporaceae</taxon>
        <taxon>Catenuloplanes</taxon>
    </lineage>
</organism>
<sequence>MIAAHWVAIGVAAAIIAVETFVFYLLRWLRQRSGSVRQMLTAGIGILCVAGIGVMVWILGLDQTDTIISVVAAVVPVYLFFSAALLRPRPDGNGVSPPGTAPRTPPPPP</sequence>
<protein>
    <submittedName>
        <fullName evidence="3">Membrane protein YfcA</fullName>
    </submittedName>
</protein>
<keyword evidence="2" id="KW-0472">Membrane</keyword>
<proteinExistence type="predicted"/>
<keyword evidence="2" id="KW-0812">Transmembrane</keyword>
<reference evidence="3 4" key="1">
    <citation type="submission" date="2023-07" db="EMBL/GenBank/DDBJ databases">
        <title>Sequencing the genomes of 1000 actinobacteria strains.</title>
        <authorList>
            <person name="Klenk H.-P."/>
        </authorList>
    </citation>
    <scope>NUCLEOTIDE SEQUENCE [LARGE SCALE GENOMIC DNA]</scope>
    <source>
        <strain evidence="3 4">DSM 44709</strain>
    </source>
</reference>
<evidence type="ECO:0000313" key="4">
    <source>
        <dbReference type="Proteomes" id="UP001240236"/>
    </source>
</evidence>
<feature type="transmembrane region" description="Helical" evidence="2">
    <location>
        <begin position="6"/>
        <end position="26"/>
    </location>
</feature>
<dbReference type="EMBL" id="JAUSUZ010000001">
    <property type="protein sequence ID" value="MDQ0365588.1"/>
    <property type="molecule type" value="Genomic_DNA"/>
</dbReference>
<evidence type="ECO:0000313" key="3">
    <source>
        <dbReference type="EMBL" id="MDQ0365588.1"/>
    </source>
</evidence>